<dbReference type="AlphaFoldDB" id="A0AAV3Q2A8"/>
<comment type="caution">
    <text evidence="1">The sequence shown here is derived from an EMBL/GenBank/DDBJ whole genome shotgun (WGS) entry which is preliminary data.</text>
</comment>
<reference evidence="1 2" key="1">
    <citation type="submission" date="2024-01" db="EMBL/GenBank/DDBJ databases">
        <title>The complete chloroplast genome sequence of Lithospermum erythrorhizon: insights into the phylogenetic relationship among Boraginaceae species and the maternal lineages of purple gromwells.</title>
        <authorList>
            <person name="Okada T."/>
            <person name="Watanabe K."/>
        </authorList>
    </citation>
    <scope>NUCLEOTIDE SEQUENCE [LARGE SCALE GENOMIC DNA]</scope>
</reference>
<sequence length="337" mass="37990">MNSMSKELSNGFMFSSSASELWKEIKEQFGGCSGTILYELRRRIYSSKQEGDSIAVYYNKVKMLWDELACLKLDIVGQYVDKEKMIAYIMMVQVEQQRALQGVDLGNVDNAVMYTRTYQHGGSVDNGFLDWWPTSTNGGFGRGRSSAVNNVVYPNKYNSDYNTPLGNVIEDSGSSTHVCRSIALFETIKPLKPSMSVRLPDDTNKSDSRSHKVLVVGRQERGLYVLNYKFFSPSAIQHLNFVSSNSNSLNSEPLVNNINKIHVKDHHLNCEEDLCLVCPIAKQQILCFPSSKSLIHVDVWGPYKAVTKTGAKFFIIIVEDHTRSTWAYMIGSKDQTT</sequence>
<organism evidence="1 2">
    <name type="scientific">Lithospermum erythrorhizon</name>
    <name type="common">Purple gromwell</name>
    <name type="synonym">Lithospermum officinale var. erythrorhizon</name>
    <dbReference type="NCBI Taxonomy" id="34254"/>
    <lineage>
        <taxon>Eukaryota</taxon>
        <taxon>Viridiplantae</taxon>
        <taxon>Streptophyta</taxon>
        <taxon>Embryophyta</taxon>
        <taxon>Tracheophyta</taxon>
        <taxon>Spermatophyta</taxon>
        <taxon>Magnoliopsida</taxon>
        <taxon>eudicotyledons</taxon>
        <taxon>Gunneridae</taxon>
        <taxon>Pentapetalae</taxon>
        <taxon>asterids</taxon>
        <taxon>lamiids</taxon>
        <taxon>Boraginales</taxon>
        <taxon>Boraginaceae</taxon>
        <taxon>Boraginoideae</taxon>
        <taxon>Lithospermeae</taxon>
        <taxon>Lithospermum</taxon>
    </lineage>
</organism>
<keyword evidence="2" id="KW-1185">Reference proteome</keyword>
<evidence type="ECO:0008006" key="3">
    <source>
        <dbReference type="Google" id="ProtNLM"/>
    </source>
</evidence>
<proteinExistence type="predicted"/>
<gene>
    <name evidence="1" type="ORF">LIER_15038</name>
</gene>
<accession>A0AAV3Q2A8</accession>
<dbReference type="PANTHER" id="PTHR37610:SF40">
    <property type="entry name" value="OS01G0909600 PROTEIN"/>
    <property type="match status" value="1"/>
</dbReference>
<name>A0AAV3Q2A8_LITER</name>
<protein>
    <recommendedName>
        <fullName evidence="3">Retrotransposon gag domain-containing protein</fullName>
    </recommendedName>
</protein>
<evidence type="ECO:0000313" key="1">
    <source>
        <dbReference type="EMBL" id="GAA0157869.1"/>
    </source>
</evidence>
<dbReference type="PANTHER" id="PTHR37610">
    <property type="entry name" value="CCHC-TYPE DOMAIN-CONTAINING PROTEIN"/>
    <property type="match status" value="1"/>
</dbReference>
<evidence type="ECO:0000313" key="2">
    <source>
        <dbReference type="Proteomes" id="UP001454036"/>
    </source>
</evidence>
<dbReference type="EMBL" id="BAABME010003204">
    <property type="protein sequence ID" value="GAA0157869.1"/>
    <property type="molecule type" value="Genomic_DNA"/>
</dbReference>
<dbReference type="Proteomes" id="UP001454036">
    <property type="component" value="Unassembled WGS sequence"/>
</dbReference>